<keyword evidence="3" id="KW-1185">Reference proteome</keyword>
<dbReference type="SUPFAM" id="SSF47413">
    <property type="entry name" value="lambda repressor-like DNA-binding domains"/>
    <property type="match status" value="1"/>
</dbReference>
<accession>A0ABW5D9G2</accession>
<sequence>MNNEPKHESIESGGNIFADMGLADAKELEARGLIGAHVVSLLKSKDMSQKDIAEMLRLKPAEASHLLNGHFSRFSTDKLLGFLSDLGQKVSIQISHRKQGEPFQEVAHE</sequence>
<dbReference type="InterPro" id="IPR039554">
    <property type="entry name" value="HigA2-like_HTH"/>
</dbReference>
<evidence type="ECO:0000313" key="2">
    <source>
        <dbReference type="EMBL" id="MFD2256589.1"/>
    </source>
</evidence>
<evidence type="ECO:0000313" key="3">
    <source>
        <dbReference type="Proteomes" id="UP001597375"/>
    </source>
</evidence>
<protein>
    <submittedName>
        <fullName evidence="2">Helix-turn-helix domain-containing protein</fullName>
    </submittedName>
</protein>
<organism evidence="2 3">
    <name type="scientific">Luteolibacter algae</name>
    <dbReference type="NCBI Taxonomy" id="454151"/>
    <lineage>
        <taxon>Bacteria</taxon>
        <taxon>Pseudomonadati</taxon>
        <taxon>Verrucomicrobiota</taxon>
        <taxon>Verrucomicrobiia</taxon>
        <taxon>Verrucomicrobiales</taxon>
        <taxon>Verrucomicrobiaceae</taxon>
        <taxon>Luteolibacter</taxon>
    </lineage>
</organism>
<feature type="domain" description="HigA2-like helix-turn-helix" evidence="1">
    <location>
        <begin position="16"/>
        <end position="95"/>
    </location>
</feature>
<evidence type="ECO:0000259" key="1">
    <source>
        <dbReference type="Pfam" id="PF13744"/>
    </source>
</evidence>
<proteinExistence type="predicted"/>
<gene>
    <name evidence="2" type="ORF">ACFSSA_07875</name>
</gene>
<name>A0ABW5D9G2_9BACT</name>
<dbReference type="Gene3D" id="1.10.260.40">
    <property type="entry name" value="lambda repressor-like DNA-binding domains"/>
    <property type="match status" value="1"/>
</dbReference>
<dbReference type="RefSeq" id="WP_386819880.1">
    <property type="nucleotide sequence ID" value="NZ_JBHUIT010000009.1"/>
</dbReference>
<reference evidence="3" key="1">
    <citation type="journal article" date="2019" name="Int. J. Syst. Evol. Microbiol.">
        <title>The Global Catalogue of Microorganisms (GCM) 10K type strain sequencing project: providing services to taxonomists for standard genome sequencing and annotation.</title>
        <authorList>
            <consortium name="The Broad Institute Genomics Platform"/>
            <consortium name="The Broad Institute Genome Sequencing Center for Infectious Disease"/>
            <person name="Wu L."/>
            <person name="Ma J."/>
        </authorList>
    </citation>
    <scope>NUCLEOTIDE SEQUENCE [LARGE SCALE GENOMIC DNA]</scope>
    <source>
        <strain evidence="3">CGMCC 4.7106</strain>
    </source>
</reference>
<dbReference type="InterPro" id="IPR010982">
    <property type="entry name" value="Lambda_DNA-bd_dom_sf"/>
</dbReference>
<dbReference type="Pfam" id="PF13744">
    <property type="entry name" value="HTH_37"/>
    <property type="match status" value="1"/>
</dbReference>
<dbReference type="Proteomes" id="UP001597375">
    <property type="component" value="Unassembled WGS sequence"/>
</dbReference>
<comment type="caution">
    <text evidence="2">The sequence shown here is derived from an EMBL/GenBank/DDBJ whole genome shotgun (WGS) entry which is preliminary data.</text>
</comment>
<dbReference type="EMBL" id="JBHUIT010000009">
    <property type="protein sequence ID" value="MFD2256589.1"/>
    <property type="molecule type" value="Genomic_DNA"/>
</dbReference>